<evidence type="ECO:0000256" key="1">
    <source>
        <dbReference type="SAM" id="SignalP"/>
    </source>
</evidence>
<dbReference type="KEGG" id="mob:NCTC10112_00016"/>
<dbReference type="RefSeq" id="WP_022935926.1">
    <property type="nucleotide sequence ID" value="NZ_LR214940.1"/>
</dbReference>
<protein>
    <recommendedName>
        <fullName evidence="4">Lipoprotein</fullName>
    </recommendedName>
</protein>
<reference evidence="2 3" key="1">
    <citation type="submission" date="2019-01" db="EMBL/GenBank/DDBJ databases">
        <authorList>
            <consortium name="Pathogen Informatics"/>
        </authorList>
    </citation>
    <scope>NUCLEOTIDE SEQUENCE [LARGE SCALE GENOMIC DNA]</scope>
    <source>
        <strain evidence="2 3">NCTC10112</strain>
    </source>
</reference>
<accession>A0A448ZV69</accession>
<keyword evidence="3" id="KW-1185">Reference proteome</keyword>
<name>A0A448ZV69_METOS</name>
<organism evidence="2 3">
    <name type="scientific">Metamycoplasma orale</name>
    <name type="common">Mycoplasma orale</name>
    <dbReference type="NCBI Taxonomy" id="2121"/>
    <lineage>
        <taxon>Bacteria</taxon>
        <taxon>Bacillati</taxon>
        <taxon>Mycoplasmatota</taxon>
        <taxon>Mycoplasmoidales</taxon>
        <taxon>Metamycoplasmataceae</taxon>
        <taxon>Metamycoplasma</taxon>
    </lineage>
</organism>
<feature type="chain" id="PRO_5019484742" description="Lipoprotein" evidence="1">
    <location>
        <begin position="22"/>
        <end position="92"/>
    </location>
</feature>
<dbReference type="PROSITE" id="PS51257">
    <property type="entry name" value="PROKAR_LIPOPROTEIN"/>
    <property type="match status" value="1"/>
</dbReference>
<sequence>MKNKKYLLGLGLIFFPIVSLSASCTNSKPSKPDESVSNEVLDEIDLVQGDILKLKNETNAILAVNDGKDVDLDINKAIAKKYIKKLKNFKKI</sequence>
<feature type="signal peptide" evidence="1">
    <location>
        <begin position="1"/>
        <end position="21"/>
    </location>
</feature>
<gene>
    <name evidence="2" type="ORF">NCTC10112_00016</name>
</gene>
<proteinExistence type="predicted"/>
<keyword evidence="1" id="KW-0732">Signal</keyword>
<dbReference type="AlphaFoldDB" id="A0A448ZV69"/>
<evidence type="ECO:0000313" key="3">
    <source>
        <dbReference type="Proteomes" id="UP000290482"/>
    </source>
</evidence>
<dbReference type="Proteomes" id="UP000290482">
    <property type="component" value="Chromosome"/>
</dbReference>
<dbReference type="EMBL" id="LR214940">
    <property type="protein sequence ID" value="VEU55134.1"/>
    <property type="molecule type" value="Genomic_DNA"/>
</dbReference>
<evidence type="ECO:0000313" key="2">
    <source>
        <dbReference type="EMBL" id="VEU55134.1"/>
    </source>
</evidence>
<evidence type="ECO:0008006" key="4">
    <source>
        <dbReference type="Google" id="ProtNLM"/>
    </source>
</evidence>